<organism evidence="1 2">
    <name type="scientific">Calycomorphotria hydatis</name>
    <dbReference type="NCBI Taxonomy" id="2528027"/>
    <lineage>
        <taxon>Bacteria</taxon>
        <taxon>Pseudomonadati</taxon>
        <taxon>Planctomycetota</taxon>
        <taxon>Planctomycetia</taxon>
        <taxon>Planctomycetales</taxon>
        <taxon>Planctomycetaceae</taxon>
        <taxon>Calycomorphotria</taxon>
    </lineage>
</organism>
<evidence type="ECO:0000313" key="2">
    <source>
        <dbReference type="Proteomes" id="UP000319976"/>
    </source>
</evidence>
<dbReference type="EMBL" id="CP036316">
    <property type="protein sequence ID" value="QDT65992.1"/>
    <property type="molecule type" value="Genomic_DNA"/>
</dbReference>
<sequence>MEVFGGNNPVYLIGQIVKSVAVSKVQQPKSDTWMSLSLPLRRLGEGHWWF</sequence>
<proteinExistence type="predicted"/>
<name>A0A517TC93_9PLAN</name>
<protein>
    <submittedName>
        <fullName evidence="1">Uncharacterized protein</fullName>
    </submittedName>
</protein>
<dbReference type="Proteomes" id="UP000319976">
    <property type="component" value="Chromosome"/>
</dbReference>
<gene>
    <name evidence="1" type="ORF">V22_32560</name>
</gene>
<accession>A0A517TC93</accession>
<dbReference type="KEGG" id="chya:V22_32560"/>
<dbReference type="AlphaFoldDB" id="A0A517TC93"/>
<evidence type="ECO:0000313" key="1">
    <source>
        <dbReference type="EMBL" id="QDT65992.1"/>
    </source>
</evidence>
<keyword evidence="2" id="KW-1185">Reference proteome</keyword>
<reference evidence="1 2" key="1">
    <citation type="submission" date="2019-02" db="EMBL/GenBank/DDBJ databases">
        <title>Deep-cultivation of Planctomycetes and their phenomic and genomic characterization uncovers novel biology.</title>
        <authorList>
            <person name="Wiegand S."/>
            <person name="Jogler M."/>
            <person name="Boedeker C."/>
            <person name="Pinto D."/>
            <person name="Vollmers J."/>
            <person name="Rivas-Marin E."/>
            <person name="Kohn T."/>
            <person name="Peeters S.H."/>
            <person name="Heuer A."/>
            <person name="Rast P."/>
            <person name="Oberbeckmann S."/>
            <person name="Bunk B."/>
            <person name="Jeske O."/>
            <person name="Meyerdierks A."/>
            <person name="Storesund J.E."/>
            <person name="Kallscheuer N."/>
            <person name="Luecker S."/>
            <person name="Lage O.M."/>
            <person name="Pohl T."/>
            <person name="Merkel B.J."/>
            <person name="Hornburger P."/>
            <person name="Mueller R.-W."/>
            <person name="Bruemmer F."/>
            <person name="Labrenz M."/>
            <person name="Spormann A.M."/>
            <person name="Op den Camp H."/>
            <person name="Overmann J."/>
            <person name="Amann R."/>
            <person name="Jetten M.S.M."/>
            <person name="Mascher T."/>
            <person name="Medema M.H."/>
            <person name="Devos D.P."/>
            <person name="Kaster A.-K."/>
            <person name="Ovreas L."/>
            <person name="Rohde M."/>
            <person name="Galperin M.Y."/>
            <person name="Jogler C."/>
        </authorList>
    </citation>
    <scope>NUCLEOTIDE SEQUENCE [LARGE SCALE GENOMIC DNA]</scope>
    <source>
        <strain evidence="1 2">V22</strain>
    </source>
</reference>